<dbReference type="InterPro" id="IPR036871">
    <property type="entry name" value="PX_dom_sf"/>
</dbReference>
<dbReference type="GO" id="GO:0035024">
    <property type="term" value="P:negative regulation of Rho protein signal transduction"/>
    <property type="evidence" value="ECO:0007669"/>
    <property type="project" value="EnsemblFungi"/>
</dbReference>
<dbReference type="SUPFAM" id="SSF50729">
    <property type="entry name" value="PH domain-like"/>
    <property type="match status" value="1"/>
</dbReference>
<dbReference type="PANTHER" id="PTHR23176">
    <property type="entry name" value="RHO/RAC/CDC GTPASE-ACTIVATING PROTEIN"/>
    <property type="match status" value="1"/>
</dbReference>
<dbReference type="InterPro" id="IPR001849">
    <property type="entry name" value="PH_domain"/>
</dbReference>
<feature type="compositionally biased region" description="Polar residues" evidence="2">
    <location>
        <begin position="681"/>
        <end position="699"/>
    </location>
</feature>
<dbReference type="OrthoDB" id="185175at2759"/>
<dbReference type="SUPFAM" id="SSF48350">
    <property type="entry name" value="GTPase activation domain, GAP"/>
    <property type="match status" value="1"/>
</dbReference>
<gene>
    <name evidence="5" type="ORF">LADA_0C08548G</name>
</gene>
<dbReference type="PANTHER" id="PTHR23176:SF129">
    <property type="entry name" value="RHO GTPASE ACTIVATING PROTEIN AT 16F, ISOFORM E-RELATED"/>
    <property type="match status" value="1"/>
</dbReference>
<feature type="compositionally biased region" description="Polar residues" evidence="2">
    <location>
        <begin position="250"/>
        <end position="267"/>
    </location>
</feature>
<dbReference type="InterPro" id="IPR050729">
    <property type="entry name" value="Rho-GAP"/>
</dbReference>
<feature type="domain" description="Rho-GAP" evidence="4">
    <location>
        <begin position="804"/>
        <end position="1020"/>
    </location>
</feature>
<dbReference type="GO" id="GO:0043332">
    <property type="term" value="C:mating projection tip"/>
    <property type="evidence" value="ECO:0007669"/>
    <property type="project" value="EnsemblFungi"/>
</dbReference>
<dbReference type="Pfam" id="PF00787">
    <property type="entry name" value="PX"/>
    <property type="match status" value="1"/>
</dbReference>
<evidence type="ECO:0000313" key="6">
    <source>
        <dbReference type="Proteomes" id="UP000190274"/>
    </source>
</evidence>
<feature type="region of interest" description="Disordered" evidence="2">
    <location>
        <begin position="200"/>
        <end position="277"/>
    </location>
</feature>
<evidence type="ECO:0000256" key="1">
    <source>
        <dbReference type="ARBA" id="ARBA00022468"/>
    </source>
</evidence>
<dbReference type="GO" id="GO:0032266">
    <property type="term" value="F:phosphatidylinositol-3-phosphate binding"/>
    <property type="evidence" value="ECO:0007669"/>
    <property type="project" value="EnsemblFungi"/>
</dbReference>
<keyword evidence="6" id="KW-1185">Reference proteome</keyword>
<dbReference type="STRING" id="1266660.A0A1G4J014"/>
<dbReference type="GO" id="GO:0007165">
    <property type="term" value="P:signal transduction"/>
    <property type="evidence" value="ECO:0007669"/>
    <property type="project" value="InterPro"/>
</dbReference>
<feature type="compositionally biased region" description="Polar residues" evidence="2">
    <location>
        <begin position="317"/>
        <end position="330"/>
    </location>
</feature>
<organism evidence="5 6">
    <name type="scientific">Lachancea dasiensis</name>
    <dbReference type="NCBI Taxonomy" id="1072105"/>
    <lineage>
        <taxon>Eukaryota</taxon>
        <taxon>Fungi</taxon>
        <taxon>Dikarya</taxon>
        <taxon>Ascomycota</taxon>
        <taxon>Saccharomycotina</taxon>
        <taxon>Saccharomycetes</taxon>
        <taxon>Saccharomycetales</taxon>
        <taxon>Saccharomycetaceae</taxon>
        <taxon>Lachancea</taxon>
    </lineage>
</organism>
<dbReference type="AlphaFoldDB" id="A0A1G4J014"/>
<evidence type="ECO:0000313" key="5">
    <source>
        <dbReference type="EMBL" id="SCU82893.1"/>
    </source>
</evidence>
<feature type="compositionally biased region" description="Basic and acidic residues" evidence="2">
    <location>
        <begin position="33"/>
        <end position="50"/>
    </location>
</feature>
<dbReference type="InterPro" id="IPR000198">
    <property type="entry name" value="RhoGAP_dom"/>
</dbReference>
<dbReference type="SMART" id="SM00324">
    <property type="entry name" value="RhoGAP"/>
    <property type="match status" value="1"/>
</dbReference>
<dbReference type="InterPro" id="IPR008936">
    <property type="entry name" value="Rho_GTPase_activation_prot"/>
</dbReference>
<feature type="compositionally biased region" description="Polar residues" evidence="2">
    <location>
        <begin position="747"/>
        <end position="770"/>
    </location>
</feature>
<dbReference type="InterPro" id="IPR011993">
    <property type="entry name" value="PH-like_dom_sf"/>
</dbReference>
<dbReference type="GO" id="GO:0031106">
    <property type="term" value="P:septin ring organization"/>
    <property type="evidence" value="ECO:0007669"/>
    <property type="project" value="EnsemblFungi"/>
</dbReference>
<sequence>MLEPEESSISARSEGGATTLSGTMQLLSQYNDHTQERDKSLEQVEDREQHAGQADYDDLFKENVKLKLQLEEYETEIISLRKFIEVLKNNRGLSPDSIEQKLLVDEPPKEPTLPPRSAERKRNTKGLSLNAPSELHGSDLKTRHLLSPADPVPRGKSSIKSNPTVLPKPQDNDPLLSPRELDRIRRSSSSYSNMIAASPATSMAYTTSRISPSKSNKQGAKDDEQTTLASERSSLSRQESKIGGTPIRDTVSSPLRQTFGGNMQQALGDNPASKSYPKSPVPNLLANERGNLDFSPSSKQNLNNFAEMLESSFENQNSAAVDNGPSTRRSASPFLGSPVTLKKPMKSPLLSPNAQTRMKSLQFSADERPPTNLTSQTLLFPDQFSPRSFSNRSFPTAPNPSGAFTAQINREGSTKSLTDSQSVVSDIPLFIQPAELDSIRIDVISTFHRDHDALDDVDNILFSVIDKKSSQEMFRFSKTIDRIYELDVYLKCHMDTIILPPLPERQYFEATSPVKVDYRREKLNDYFSCLYSSPQLPPSVRLKMAKFISTDTVMNPPTGDYAKEGVLLLRKSKTLGTPSSWRVVYAALHGGCLSFLDKGHVTENIKLQHAVIELQANLPDDKHGTKNGFIVVVPKKGGLSSGTKYYFCCESPRERESWISNLTEFVEVSAATSFSVHNKSENSSVLDHSSVGNDTSTDIAPSYLGPMANLQEPVTAAPTQGSDVNITDEERESKRSRMRSFFPFKKASSQTPTHSEFSHSNGNERGASTTATNELSIEKSLQAMDLNAEPASDKVFGSTLVNCLSLSSHLYQGSYNVPSIVYRCMEYLYRNHGIEEEGIFRISGSTVLIKSLQERFDRDYDVDLCDFNKSVATGNNESSYTSGLVDVNTVTGLLKLYLRKLPHSIFGDDMFIEFKEVVDSNLRSPGQIALEYRRLINSNEMRNENLSLIYVLFELLVKINQKSAINKMNLRNLCIVFSPTLNIPVNVIQPFVVDFNCIFKNDDPISEAMREELDVNIPQL</sequence>
<feature type="region of interest" description="Disordered" evidence="2">
    <location>
        <begin position="1"/>
        <end position="57"/>
    </location>
</feature>
<feature type="compositionally biased region" description="Polar residues" evidence="2">
    <location>
        <begin position="200"/>
        <end position="218"/>
    </location>
</feature>
<keyword evidence="1" id="KW-0343">GTPase activation</keyword>
<evidence type="ECO:0000256" key="2">
    <source>
        <dbReference type="SAM" id="MobiDB-lite"/>
    </source>
</evidence>
<dbReference type="GO" id="GO:0005934">
    <property type="term" value="C:cellular bud tip"/>
    <property type="evidence" value="ECO:0007669"/>
    <property type="project" value="EnsemblFungi"/>
</dbReference>
<dbReference type="CDD" id="cd13277">
    <property type="entry name" value="PH_Bem3"/>
    <property type="match status" value="1"/>
</dbReference>
<reference evidence="6" key="1">
    <citation type="submission" date="2016-03" db="EMBL/GenBank/DDBJ databases">
        <authorList>
            <person name="Devillers H."/>
        </authorList>
    </citation>
    <scope>NUCLEOTIDE SEQUENCE [LARGE SCALE GENOMIC DNA]</scope>
</reference>
<dbReference type="GO" id="GO:0000131">
    <property type="term" value="C:incipient cellular bud site"/>
    <property type="evidence" value="ECO:0007669"/>
    <property type="project" value="EnsemblFungi"/>
</dbReference>
<name>A0A1G4J014_9SACH</name>
<dbReference type="GO" id="GO:0030010">
    <property type="term" value="P:establishment of cell polarity"/>
    <property type="evidence" value="ECO:0007669"/>
    <property type="project" value="EnsemblFungi"/>
</dbReference>
<feature type="region of interest" description="Disordered" evidence="2">
    <location>
        <begin position="317"/>
        <end position="351"/>
    </location>
</feature>
<dbReference type="GO" id="GO:0005096">
    <property type="term" value="F:GTPase activator activity"/>
    <property type="evidence" value="ECO:0007669"/>
    <property type="project" value="UniProtKB-KW"/>
</dbReference>
<dbReference type="Gene3D" id="3.30.1520.10">
    <property type="entry name" value="Phox-like domain"/>
    <property type="match status" value="1"/>
</dbReference>
<feature type="domain" description="PH" evidence="3">
    <location>
        <begin position="560"/>
        <end position="667"/>
    </location>
</feature>
<proteinExistence type="predicted"/>
<feature type="compositionally biased region" description="Basic and acidic residues" evidence="2">
    <location>
        <begin position="98"/>
        <end position="109"/>
    </location>
</feature>
<evidence type="ECO:0000259" key="4">
    <source>
        <dbReference type="PROSITE" id="PS50238"/>
    </source>
</evidence>
<dbReference type="SMART" id="SM00233">
    <property type="entry name" value="PH"/>
    <property type="match status" value="1"/>
</dbReference>
<feature type="compositionally biased region" description="Polar residues" evidence="2">
    <location>
        <begin position="226"/>
        <end position="237"/>
    </location>
</feature>
<dbReference type="PROSITE" id="PS50238">
    <property type="entry name" value="RHOGAP"/>
    <property type="match status" value="1"/>
</dbReference>
<feature type="region of interest" description="Disordered" evidence="2">
    <location>
        <begin position="98"/>
        <end position="179"/>
    </location>
</feature>
<dbReference type="EMBL" id="LT598459">
    <property type="protein sequence ID" value="SCU82893.1"/>
    <property type="molecule type" value="Genomic_DNA"/>
</dbReference>
<dbReference type="Gene3D" id="2.30.29.30">
    <property type="entry name" value="Pleckstrin-homology domain (PH domain)/Phosphotyrosine-binding domain (PTB)"/>
    <property type="match status" value="1"/>
</dbReference>
<dbReference type="Pfam" id="PF00620">
    <property type="entry name" value="RhoGAP"/>
    <property type="match status" value="1"/>
</dbReference>
<dbReference type="InterPro" id="IPR001683">
    <property type="entry name" value="PX_dom"/>
</dbReference>
<evidence type="ECO:0000259" key="3">
    <source>
        <dbReference type="PROSITE" id="PS50003"/>
    </source>
</evidence>
<dbReference type="Gene3D" id="1.10.555.10">
    <property type="entry name" value="Rho GTPase activation protein"/>
    <property type="match status" value="1"/>
</dbReference>
<dbReference type="GO" id="GO:0005938">
    <property type="term" value="C:cell cortex"/>
    <property type="evidence" value="ECO:0007669"/>
    <property type="project" value="EnsemblFungi"/>
</dbReference>
<dbReference type="Proteomes" id="UP000190274">
    <property type="component" value="Chromosome C"/>
</dbReference>
<feature type="region of interest" description="Disordered" evidence="2">
    <location>
        <begin position="681"/>
        <end position="770"/>
    </location>
</feature>
<feature type="compositionally biased region" description="Polar residues" evidence="2">
    <location>
        <begin position="7"/>
        <end position="32"/>
    </location>
</feature>
<dbReference type="SUPFAM" id="SSF64268">
    <property type="entry name" value="PX domain"/>
    <property type="match status" value="1"/>
</dbReference>
<dbReference type="PROSITE" id="PS50003">
    <property type="entry name" value="PH_DOMAIN"/>
    <property type="match status" value="1"/>
</dbReference>
<dbReference type="Pfam" id="PF00169">
    <property type="entry name" value="PH"/>
    <property type="match status" value="1"/>
</dbReference>
<accession>A0A1G4J014</accession>
<protein>
    <submittedName>
        <fullName evidence="5">LADA_0C08548g1_1</fullName>
    </submittedName>
</protein>
<dbReference type="CDD" id="cd06093">
    <property type="entry name" value="PX_domain"/>
    <property type="match status" value="1"/>
</dbReference>